<feature type="chain" id="PRO_5012878803" description="Dienelactone hydrolase domain-containing protein" evidence="1">
    <location>
        <begin position="23"/>
        <end position="228"/>
    </location>
</feature>
<comment type="caution">
    <text evidence="3">The sequence shown here is derived from an EMBL/GenBank/DDBJ whole genome shotgun (WGS) entry which is preliminary data.</text>
</comment>
<gene>
    <name evidence="3" type="ORF">COC19_02615</name>
</gene>
<dbReference type="AlphaFoldDB" id="A0A2A4MRD7"/>
<sequence length="228" mass="24312">MNKLFGSLFLLVVLLLPSTGFTQQRVTLEDGSVLTVFMVMPEALSSTQPARLAIVMGGGPGNLSISQDTSRWLGQGFAQRGWAVAVPVSPNYRSFRGADNARKIELLIKTLQQDESIAQGKVLLAGVSNGGMSALEIAKRKPENYLGVVAVPAVVSASTNMSALADFPVYLRIGSADQLGWADNFDATVSKLTEAGVQLDAAILEGAAHMFGMDWQSLAPWLESLINE</sequence>
<accession>A0A2A4MRD7</accession>
<dbReference type="GO" id="GO:0016787">
    <property type="term" value="F:hydrolase activity"/>
    <property type="evidence" value="ECO:0007669"/>
    <property type="project" value="InterPro"/>
</dbReference>
<dbReference type="EMBL" id="NVQR01000036">
    <property type="protein sequence ID" value="PCH62621.1"/>
    <property type="molecule type" value="Genomic_DNA"/>
</dbReference>
<evidence type="ECO:0000313" key="4">
    <source>
        <dbReference type="Proteomes" id="UP000218172"/>
    </source>
</evidence>
<protein>
    <recommendedName>
        <fullName evidence="2">Dienelactone hydrolase domain-containing protein</fullName>
    </recommendedName>
</protein>
<dbReference type="InterPro" id="IPR002925">
    <property type="entry name" value="Dienelactn_hydro"/>
</dbReference>
<evidence type="ECO:0000313" key="3">
    <source>
        <dbReference type="EMBL" id="PCH62621.1"/>
    </source>
</evidence>
<proteinExistence type="predicted"/>
<feature type="signal peptide" evidence="1">
    <location>
        <begin position="1"/>
        <end position="22"/>
    </location>
</feature>
<keyword evidence="1" id="KW-0732">Signal</keyword>
<dbReference type="InterPro" id="IPR029058">
    <property type="entry name" value="AB_hydrolase_fold"/>
</dbReference>
<name>A0A2A4MRD7_9GAMM</name>
<dbReference type="Pfam" id="PF01738">
    <property type="entry name" value="DLH"/>
    <property type="match status" value="1"/>
</dbReference>
<organism evidence="3 4">
    <name type="scientific">SAR86 cluster bacterium</name>
    <dbReference type="NCBI Taxonomy" id="2030880"/>
    <lineage>
        <taxon>Bacteria</taxon>
        <taxon>Pseudomonadati</taxon>
        <taxon>Pseudomonadota</taxon>
        <taxon>Gammaproteobacteria</taxon>
        <taxon>SAR86 cluster</taxon>
    </lineage>
</organism>
<dbReference type="Proteomes" id="UP000218172">
    <property type="component" value="Unassembled WGS sequence"/>
</dbReference>
<dbReference type="SUPFAM" id="SSF53474">
    <property type="entry name" value="alpha/beta-Hydrolases"/>
    <property type="match status" value="1"/>
</dbReference>
<reference evidence="4" key="1">
    <citation type="submission" date="2017-08" db="EMBL/GenBank/DDBJ databases">
        <title>A dynamic microbial community with high functional redundancy inhabits the cold, oxic subseafloor aquifer.</title>
        <authorList>
            <person name="Tully B.J."/>
            <person name="Wheat C.G."/>
            <person name="Glazer B.T."/>
            <person name="Huber J.A."/>
        </authorList>
    </citation>
    <scope>NUCLEOTIDE SEQUENCE [LARGE SCALE GENOMIC DNA]</scope>
</reference>
<feature type="domain" description="Dienelactone hydrolase" evidence="2">
    <location>
        <begin position="103"/>
        <end position="213"/>
    </location>
</feature>
<dbReference type="Gene3D" id="3.40.50.1820">
    <property type="entry name" value="alpha/beta hydrolase"/>
    <property type="match status" value="1"/>
</dbReference>
<evidence type="ECO:0000259" key="2">
    <source>
        <dbReference type="Pfam" id="PF01738"/>
    </source>
</evidence>
<evidence type="ECO:0000256" key="1">
    <source>
        <dbReference type="SAM" id="SignalP"/>
    </source>
</evidence>